<reference evidence="1" key="1">
    <citation type="submission" date="2016-06" db="EMBL/GenBank/DDBJ databases">
        <authorList>
            <person name="Cuomo C."/>
            <person name="Litvintseva A."/>
            <person name="Heitman J."/>
            <person name="Chen Y."/>
            <person name="Sun S."/>
            <person name="Springer D."/>
            <person name="Dromer F."/>
            <person name="Young S."/>
            <person name="Zeng Q."/>
            <person name="Chapman S."/>
            <person name="Gujja S."/>
            <person name="Saif S."/>
            <person name="Birren B."/>
        </authorList>
    </citation>
    <scope>NUCLEOTIDE SEQUENCE</scope>
    <source>
        <strain evidence="1">CBS 7841</strain>
    </source>
</reference>
<reference evidence="1" key="2">
    <citation type="journal article" date="2022" name="Elife">
        <title>Obligate sexual reproduction of a homothallic fungus closely related to the Cryptococcus pathogenic species complex.</title>
        <authorList>
            <person name="Passer A.R."/>
            <person name="Clancey S.A."/>
            <person name="Shea T."/>
            <person name="David-Palma M."/>
            <person name="Averette A.F."/>
            <person name="Boekhout T."/>
            <person name="Porcel B.M."/>
            <person name="Nowrousian M."/>
            <person name="Cuomo C.A."/>
            <person name="Sun S."/>
            <person name="Heitman J."/>
            <person name="Coelho M.A."/>
        </authorList>
    </citation>
    <scope>NUCLEOTIDE SEQUENCE</scope>
    <source>
        <strain evidence="1">CBS 7841</strain>
    </source>
</reference>
<dbReference type="EMBL" id="CP143787">
    <property type="protein sequence ID" value="WVN88095.1"/>
    <property type="molecule type" value="Genomic_DNA"/>
</dbReference>
<dbReference type="Proteomes" id="UP000094043">
    <property type="component" value="Chromosome 4"/>
</dbReference>
<evidence type="ECO:0000313" key="1">
    <source>
        <dbReference type="EMBL" id="WVN88095.1"/>
    </source>
</evidence>
<dbReference type="RefSeq" id="XP_066068795.1">
    <property type="nucleotide sequence ID" value="XM_066212698.1"/>
</dbReference>
<dbReference type="AlphaFoldDB" id="A0AAJ8M145"/>
<organism evidence="1 2">
    <name type="scientific">Cryptococcus depauperatus CBS 7841</name>
    <dbReference type="NCBI Taxonomy" id="1295531"/>
    <lineage>
        <taxon>Eukaryota</taxon>
        <taxon>Fungi</taxon>
        <taxon>Dikarya</taxon>
        <taxon>Basidiomycota</taxon>
        <taxon>Agaricomycotina</taxon>
        <taxon>Tremellomycetes</taxon>
        <taxon>Tremellales</taxon>
        <taxon>Cryptococcaceae</taxon>
        <taxon>Cryptococcus</taxon>
    </lineage>
</organism>
<proteinExistence type="predicted"/>
<reference evidence="1" key="3">
    <citation type="submission" date="2024-01" db="EMBL/GenBank/DDBJ databases">
        <authorList>
            <person name="Coelho M.A."/>
            <person name="David-Palma M."/>
            <person name="Shea T."/>
            <person name="Sun S."/>
            <person name="Cuomo C.A."/>
            <person name="Heitman J."/>
        </authorList>
    </citation>
    <scope>NUCLEOTIDE SEQUENCE</scope>
    <source>
        <strain evidence="1">CBS 7841</strain>
    </source>
</reference>
<dbReference type="GeneID" id="91087506"/>
<gene>
    <name evidence="1" type="ORF">L203_103295</name>
</gene>
<accession>A0AAJ8M145</accession>
<keyword evidence="2" id="KW-1185">Reference proteome</keyword>
<evidence type="ECO:0000313" key="2">
    <source>
        <dbReference type="Proteomes" id="UP000094043"/>
    </source>
</evidence>
<dbReference type="KEGG" id="cdep:91087506"/>
<protein>
    <submittedName>
        <fullName evidence="1">Uncharacterized protein</fullName>
    </submittedName>
</protein>
<name>A0AAJ8M145_9TREE</name>
<sequence length="198" mass="23345">MPRFSLADGVAMRPWWFSRKPYPSCILPSVKRLIYVCESKNWLCESDRVFFQSLPSFEELVIVLKRPSRTDRWIPAAEEHFLQVLAAYFRNWKAGPKLTIVGAEGLPRSKNFRLPFNIQVAEWLEYSCCKRMRRNARDCARFVKLKDWLRTSDEWIEVYTKDERKGFLRERFFLARCCKSISGAFKKSSADGEKLLKG</sequence>